<feature type="compositionally biased region" description="Polar residues" evidence="1">
    <location>
        <begin position="239"/>
        <end position="259"/>
    </location>
</feature>
<feature type="compositionally biased region" description="Polar residues" evidence="1">
    <location>
        <begin position="134"/>
        <end position="174"/>
    </location>
</feature>
<feature type="compositionally biased region" description="Low complexity" evidence="1">
    <location>
        <begin position="425"/>
        <end position="439"/>
    </location>
</feature>
<proteinExistence type="predicted"/>
<feature type="compositionally biased region" description="Basic and acidic residues" evidence="1">
    <location>
        <begin position="1052"/>
        <end position="1063"/>
    </location>
</feature>
<feature type="region of interest" description="Disordered" evidence="1">
    <location>
        <begin position="127"/>
        <end position="338"/>
    </location>
</feature>
<evidence type="ECO:0000313" key="3">
    <source>
        <dbReference type="Proteomes" id="UP000316621"/>
    </source>
</evidence>
<feature type="compositionally biased region" description="Low complexity" evidence="1">
    <location>
        <begin position="731"/>
        <end position="746"/>
    </location>
</feature>
<feature type="compositionally biased region" description="Basic and acidic residues" evidence="1">
    <location>
        <begin position="1102"/>
        <end position="1123"/>
    </location>
</feature>
<dbReference type="PANTHER" id="PTHR31949">
    <property type="entry name" value="GASTRIC MUCIN-LIKE PROTEIN"/>
    <property type="match status" value="1"/>
</dbReference>
<dbReference type="PANTHER" id="PTHR31949:SF3">
    <property type="entry name" value="RUN_FYVE DOMAIN PROTEIN"/>
    <property type="match status" value="1"/>
</dbReference>
<feature type="region of interest" description="Disordered" evidence="1">
    <location>
        <begin position="423"/>
        <end position="467"/>
    </location>
</feature>
<name>A0A4Y7KCJ0_PAPSO</name>
<feature type="compositionally biased region" description="Basic and acidic residues" evidence="1">
    <location>
        <begin position="949"/>
        <end position="958"/>
    </location>
</feature>
<dbReference type="GO" id="GO:0043622">
    <property type="term" value="P:cortical microtubule organization"/>
    <property type="evidence" value="ECO:0007669"/>
    <property type="project" value="TreeGrafter"/>
</dbReference>
<feature type="region of interest" description="Disordered" evidence="1">
    <location>
        <begin position="938"/>
        <end position="985"/>
    </location>
</feature>
<feature type="region of interest" description="Disordered" evidence="1">
    <location>
        <begin position="708"/>
        <end position="764"/>
    </location>
</feature>
<feature type="compositionally biased region" description="Polar residues" evidence="1">
    <location>
        <begin position="708"/>
        <end position="730"/>
    </location>
</feature>
<feature type="compositionally biased region" description="Polar residues" evidence="1">
    <location>
        <begin position="298"/>
        <end position="315"/>
    </location>
</feature>
<evidence type="ECO:0000256" key="1">
    <source>
        <dbReference type="SAM" id="MobiDB-lite"/>
    </source>
</evidence>
<dbReference type="AlphaFoldDB" id="A0A4Y7KCJ0"/>
<evidence type="ECO:0000313" key="2">
    <source>
        <dbReference type="EMBL" id="RZC70062.1"/>
    </source>
</evidence>
<dbReference type="OMA" id="TRQTEFR"/>
<accession>A0A4Y7KCJ0</accession>
<keyword evidence="3" id="KW-1185">Reference proteome</keyword>
<feature type="region of interest" description="Disordered" evidence="1">
    <location>
        <begin position="351"/>
        <end position="391"/>
    </location>
</feature>
<feature type="compositionally biased region" description="Low complexity" evidence="1">
    <location>
        <begin position="208"/>
        <end position="238"/>
    </location>
</feature>
<gene>
    <name evidence="2" type="ORF">C5167_033198</name>
</gene>
<reference evidence="2 3" key="1">
    <citation type="journal article" date="2018" name="Science">
        <title>The opium poppy genome and morphinan production.</title>
        <authorList>
            <person name="Guo L."/>
            <person name="Winzer T."/>
            <person name="Yang X."/>
            <person name="Li Y."/>
            <person name="Ning Z."/>
            <person name="He Z."/>
            <person name="Teodor R."/>
            <person name="Lu Y."/>
            <person name="Bowser T.A."/>
            <person name="Graham I.A."/>
            <person name="Ye K."/>
        </authorList>
    </citation>
    <scope>NUCLEOTIDE SEQUENCE [LARGE SCALE GENOMIC DNA]</scope>
    <source>
        <strain evidence="3">cv. HN1</strain>
        <tissue evidence="2">Leaves</tissue>
    </source>
</reference>
<dbReference type="Proteomes" id="UP000316621">
    <property type="component" value="Chromosome 7"/>
</dbReference>
<dbReference type="STRING" id="3469.A0A4Y7KCJ0"/>
<dbReference type="GO" id="GO:0055028">
    <property type="term" value="C:cortical microtubule"/>
    <property type="evidence" value="ECO:0007669"/>
    <property type="project" value="TreeGrafter"/>
</dbReference>
<feature type="compositionally biased region" description="Low complexity" evidence="1">
    <location>
        <begin position="367"/>
        <end position="382"/>
    </location>
</feature>
<organism evidence="2 3">
    <name type="scientific">Papaver somniferum</name>
    <name type="common">Opium poppy</name>
    <dbReference type="NCBI Taxonomy" id="3469"/>
    <lineage>
        <taxon>Eukaryota</taxon>
        <taxon>Viridiplantae</taxon>
        <taxon>Streptophyta</taxon>
        <taxon>Embryophyta</taxon>
        <taxon>Tracheophyta</taxon>
        <taxon>Spermatophyta</taxon>
        <taxon>Magnoliopsida</taxon>
        <taxon>Ranunculales</taxon>
        <taxon>Papaveraceae</taxon>
        <taxon>Papaveroideae</taxon>
        <taxon>Papaver</taxon>
    </lineage>
</organism>
<feature type="compositionally biased region" description="Basic and acidic residues" evidence="1">
    <location>
        <begin position="1072"/>
        <end position="1088"/>
    </location>
</feature>
<feature type="region of interest" description="Disordered" evidence="1">
    <location>
        <begin position="1047"/>
        <end position="1130"/>
    </location>
</feature>
<dbReference type="Gramene" id="RZC70062">
    <property type="protein sequence ID" value="RZC70062"/>
    <property type="gene ID" value="C5167_033198"/>
</dbReference>
<dbReference type="EMBL" id="CM010721">
    <property type="protein sequence ID" value="RZC70062.1"/>
    <property type="molecule type" value="Genomic_DNA"/>
</dbReference>
<protein>
    <submittedName>
        <fullName evidence="2">Uncharacterized protein</fullName>
    </submittedName>
</protein>
<sequence length="1130" mass="123383">MPPSPVLRRSPKKDLRVTTHKRGRSLEGGIIVKQKDDDLLLFNEMEHKESDNFLLQSTDEFDVSLSRRLDSISSFKLGVSVPSRGESSDLLNADEEKNDYDWCVQLLTPPDTPLFRSLDDETIPVNLVQRGRTRSQPISVSRSSTAEKSYRSSRTSASPQRLSPSPRSGNSTLQSRGRPSSARNSSPSPSIRPSSPSLRPSTPPIKNSTPSQRSSTPTSRKINVGSSGNASSSGRGTSPVNTSRGSSPSPKFSAWQSSIPGFPSEAPPNLRTSLADTPASYVRGSSPASRSGRDSSKLGRQSMSPTASRSANSAYSYDRDRHSTQSKGSFGSSGDDDVDSLYSTNLSVSERSVSKKVGSLPNGKVVFSNKSSRTSASSSAPKRSFDSALRQMERKSPQMFRPLLSSVPSTTFYAGNANSSFRPIASRNSSLTTSSNASSEHGASVALDTECSEHDKDNLPIESKKVPFNDDQDDEVFIFDRVDEVDEDGAEQDVIRDSIGGINSKEQSISAAAKDLITTSPESFIVEFDQSKDAHLGTPTTCSQCGRKFDAVESMDKHINICPVCHEKVACISVHIPDIEAVFTDAASHSQMTLKEERDDFEADTKVEILKRAEMEPVQVRMNFEQGESLMKNSSLEEVRVGGGIKDDPEQQVVIHPTLNSSPHRDTAGEEFKNSYPNKTIDAEAAGISLLLRRSSSSKWPVVQGRSFTATNAPCNNPSYTRDSQSSMRNSSGHGSASASSSGDWSSSKHTDIRVQRQSSSRMYDMENSNQYVDIDVLRRWSSFSVTSNHANKDTVQTKSTQEGNFTASIEREDYTGLTESHVVSEEHRITSKGTELDYRNPSLANHAVFEENKLAHTESDRMIDGSTSDILSPTMSIQLEELRALASNEGCVSSDNYEDLLSNVRNNADVEASVMTETATTGSAVRGTDMTGAESTALENDDANAQDSHSDSGESRNSESTIDEQETSVSLDPAPETSLSNQVHGIVEESNVVVENRHMRRSLTLEEATDTILFCSSIIHDLAYEAATIALSKEINEVHLEGSVPTITIPDKSRSERKDQRGKTTVRKRPPKSEKARQRRVETEENKNSNTSETDITSNDSLKHDSGLPKKVDTSRPPKLESKCNCTIM</sequence>
<feature type="compositionally biased region" description="Basic and acidic residues" evidence="1">
    <location>
        <begin position="451"/>
        <end position="467"/>
    </location>
</feature>
<feature type="compositionally biased region" description="Low complexity" evidence="1">
    <location>
        <begin position="175"/>
        <end position="200"/>
    </location>
</feature>